<dbReference type="InterPro" id="IPR001352">
    <property type="entry name" value="RNase_HII/HIII"/>
</dbReference>
<evidence type="ECO:0000256" key="8">
    <source>
        <dbReference type="ARBA" id="ARBA00022490"/>
    </source>
</evidence>
<dbReference type="CDD" id="cd07182">
    <property type="entry name" value="RNase_HII_bacteria_HII_like"/>
    <property type="match status" value="1"/>
</dbReference>
<dbReference type="GO" id="GO:0004523">
    <property type="term" value="F:RNA-DNA hybrid ribonuclease activity"/>
    <property type="evidence" value="ECO:0007669"/>
    <property type="project" value="UniProtKB-EC"/>
</dbReference>
<dbReference type="Pfam" id="PF01351">
    <property type="entry name" value="RNase_HII"/>
    <property type="match status" value="1"/>
</dbReference>
<feature type="domain" description="RNase H type-2" evidence="18">
    <location>
        <begin position="21"/>
        <end position="241"/>
    </location>
</feature>
<evidence type="ECO:0000313" key="20">
    <source>
        <dbReference type="Proteomes" id="UP001183176"/>
    </source>
</evidence>
<feature type="binding site" evidence="14 15">
    <location>
        <position position="27"/>
    </location>
    <ligand>
        <name>a divalent metal cation</name>
        <dbReference type="ChEBI" id="CHEBI:60240"/>
    </ligand>
</feature>
<keyword evidence="20" id="KW-1185">Reference proteome</keyword>
<evidence type="ECO:0000259" key="18">
    <source>
        <dbReference type="PROSITE" id="PS51975"/>
    </source>
</evidence>
<reference evidence="20" key="1">
    <citation type="submission" date="2023-07" db="EMBL/GenBank/DDBJ databases">
        <title>30 novel species of actinomycetes from the DSMZ collection.</title>
        <authorList>
            <person name="Nouioui I."/>
        </authorList>
    </citation>
    <scope>NUCLEOTIDE SEQUENCE [LARGE SCALE GENOMIC DNA]</scope>
    <source>
        <strain evidence="20">DSM 44399</strain>
    </source>
</reference>
<dbReference type="HAMAP" id="MF_00052_B">
    <property type="entry name" value="RNase_HII_B"/>
    <property type="match status" value="1"/>
</dbReference>
<keyword evidence="9 14" id="KW-0540">Nuclease</keyword>
<keyword evidence="13 14" id="KW-0464">Manganese</keyword>
<dbReference type="NCBIfam" id="NF000595">
    <property type="entry name" value="PRK00015.1-3"/>
    <property type="match status" value="1"/>
</dbReference>
<comment type="caution">
    <text evidence="19">The sequence shown here is derived from an EMBL/GenBank/DDBJ whole genome shotgun (WGS) entry which is preliminary data.</text>
</comment>
<evidence type="ECO:0000256" key="1">
    <source>
        <dbReference type="ARBA" id="ARBA00000077"/>
    </source>
</evidence>
<organism evidence="19 20">
    <name type="scientific">Jatrophihabitans lederbergiae</name>
    <dbReference type="NCBI Taxonomy" id="3075547"/>
    <lineage>
        <taxon>Bacteria</taxon>
        <taxon>Bacillati</taxon>
        <taxon>Actinomycetota</taxon>
        <taxon>Actinomycetes</taxon>
        <taxon>Jatrophihabitantales</taxon>
        <taxon>Jatrophihabitantaceae</taxon>
        <taxon>Jatrophihabitans</taxon>
    </lineage>
</organism>
<accession>A0ABU2J4P0</accession>
<evidence type="ECO:0000256" key="3">
    <source>
        <dbReference type="ARBA" id="ARBA00004065"/>
    </source>
</evidence>
<evidence type="ECO:0000313" key="19">
    <source>
        <dbReference type="EMBL" id="MDT0259953.1"/>
    </source>
</evidence>
<comment type="catalytic activity">
    <reaction evidence="1 14 15 16">
        <text>Endonucleolytic cleavage to 5'-phosphomonoester.</text>
        <dbReference type="EC" id="3.1.26.4"/>
    </reaction>
</comment>
<comment type="function">
    <text evidence="3 14 16">Endonuclease that specifically degrades the RNA of RNA-DNA hybrids.</text>
</comment>
<dbReference type="EC" id="3.1.26.4" evidence="6 14"/>
<evidence type="ECO:0000256" key="7">
    <source>
        <dbReference type="ARBA" id="ARBA00019179"/>
    </source>
</evidence>
<evidence type="ECO:0000256" key="5">
    <source>
        <dbReference type="ARBA" id="ARBA00007383"/>
    </source>
</evidence>
<dbReference type="EMBL" id="JAVREH010000001">
    <property type="protein sequence ID" value="MDT0259953.1"/>
    <property type="molecule type" value="Genomic_DNA"/>
</dbReference>
<evidence type="ECO:0000256" key="17">
    <source>
        <dbReference type="SAM" id="MobiDB-lite"/>
    </source>
</evidence>
<evidence type="ECO:0000256" key="6">
    <source>
        <dbReference type="ARBA" id="ARBA00012180"/>
    </source>
</evidence>
<dbReference type="Proteomes" id="UP001183176">
    <property type="component" value="Unassembled WGS sequence"/>
</dbReference>
<comment type="cofactor">
    <cofactor evidence="2">
        <name>Mg(2+)</name>
        <dbReference type="ChEBI" id="CHEBI:18420"/>
    </cofactor>
</comment>
<evidence type="ECO:0000256" key="11">
    <source>
        <dbReference type="ARBA" id="ARBA00022759"/>
    </source>
</evidence>
<name>A0ABU2J4P0_9ACTN</name>
<comment type="subcellular location">
    <subcellularLocation>
        <location evidence="4 14">Cytoplasm</location>
    </subcellularLocation>
</comment>
<dbReference type="Gene3D" id="3.30.420.10">
    <property type="entry name" value="Ribonuclease H-like superfamily/Ribonuclease H"/>
    <property type="match status" value="1"/>
</dbReference>
<evidence type="ECO:0000256" key="12">
    <source>
        <dbReference type="ARBA" id="ARBA00022801"/>
    </source>
</evidence>
<keyword evidence="12 14" id="KW-0378">Hydrolase</keyword>
<keyword evidence="10 14" id="KW-0479">Metal-binding</keyword>
<proteinExistence type="inferred from homology"/>
<dbReference type="InterPro" id="IPR022898">
    <property type="entry name" value="RNase_HII"/>
</dbReference>
<dbReference type="RefSeq" id="WP_311421214.1">
    <property type="nucleotide sequence ID" value="NZ_JAVREH010000001.1"/>
</dbReference>
<feature type="region of interest" description="Disordered" evidence="17">
    <location>
        <begin position="240"/>
        <end position="294"/>
    </location>
</feature>
<evidence type="ECO:0000256" key="10">
    <source>
        <dbReference type="ARBA" id="ARBA00022723"/>
    </source>
</evidence>
<feature type="binding site" evidence="14 15">
    <location>
        <position position="28"/>
    </location>
    <ligand>
        <name>a divalent metal cation</name>
        <dbReference type="ChEBI" id="CHEBI:60240"/>
    </ligand>
</feature>
<dbReference type="PROSITE" id="PS51975">
    <property type="entry name" value="RNASE_H_2"/>
    <property type="match status" value="1"/>
</dbReference>
<comment type="cofactor">
    <cofactor evidence="14 15">
        <name>Mn(2+)</name>
        <dbReference type="ChEBI" id="CHEBI:29035"/>
    </cofactor>
    <cofactor evidence="14 15">
        <name>Mg(2+)</name>
        <dbReference type="ChEBI" id="CHEBI:18420"/>
    </cofactor>
    <text evidence="14 15">Manganese or magnesium. Binds 1 divalent metal ion per monomer in the absence of substrate. May bind a second metal ion after substrate binding.</text>
</comment>
<evidence type="ECO:0000256" key="15">
    <source>
        <dbReference type="PROSITE-ProRule" id="PRU01319"/>
    </source>
</evidence>
<keyword evidence="8 14" id="KW-0963">Cytoplasm</keyword>
<protein>
    <recommendedName>
        <fullName evidence="7 14">Ribonuclease HII</fullName>
        <shortName evidence="14">RNase HII</shortName>
        <ecNumber evidence="6 14">3.1.26.4</ecNumber>
    </recommendedName>
</protein>
<keyword evidence="11 14" id="KW-0255">Endonuclease</keyword>
<dbReference type="InterPro" id="IPR024567">
    <property type="entry name" value="RNase_HII/HIII_dom"/>
</dbReference>
<comment type="similarity">
    <text evidence="5 14 16">Belongs to the RNase HII family.</text>
</comment>
<feature type="binding site" evidence="14 15">
    <location>
        <position position="121"/>
    </location>
    <ligand>
        <name>a divalent metal cation</name>
        <dbReference type="ChEBI" id="CHEBI:60240"/>
    </ligand>
</feature>
<dbReference type="PANTHER" id="PTHR10954:SF18">
    <property type="entry name" value="RIBONUCLEASE HII"/>
    <property type="match status" value="1"/>
</dbReference>
<evidence type="ECO:0000256" key="2">
    <source>
        <dbReference type="ARBA" id="ARBA00001946"/>
    </source>
</evidence>
<evidence type="ECO:0000256" key="14">
    <source>
        <dbReference type="HAMAP-Rule" id="MF_00052"/>
    </source>
</evidence>
<evidence type="ECO:0000256" key="4">
    <source>
        <dbReference type="ARBA" id="ARBA00004496"/>
    </source>
</evidence>
<dbReference type="PANTHER" id="PTHR10954">
    <property type="entry name" value="RIBONUCLEASE H2 SUBUNIT A"/>
    <property type="match status" value="1"/>
</dbReference>
<gene>
    <name evidence="14" type="primary">rnhB</name>
    <name evidence="19" type="ORF">RM423_00940</name>
</gene>
<dbReference type="SUPFAM" id="SSF53098">
    <property type="entry name" value="Ribonuclease H-like"/>
    <property type="match status" value="1"/>
</dbReference>
<dbReference type="InterPro" id="IPR036397">
    <property type="entry name" value="RNaseH_sf"/>
</dbReference>
<sequence length="294" mass="31727">MTTRRTPTLRYEREVWRSGAGLLAAIDEVGRGALAGPVSVGVVLLAPDTKPAPFGVADSKLLTPQARQRLVPRIRRWALDCAVGHASAAEIDRIGIIAALRLAAERAVSQLSTTPDWVLLDGNHNYLIPREQPGLFEVDDRAGFAAGAPPEPERWRCQVPVRTLIKGDLRCSSVAAASVLAKTERDALLVELSRDYPQYGFDENKAYSSPRHLAALAEHGPCAVHRCSWNLPGVGRLDLDDTDPDGADRAAADDLNDQTWPDGDEPPAPTETRSFPADWVMGDDGQMTAAGAAR</sequence>
<evidence type="ECO:0000256" key="16">
    <source>
        <dbReference type="RuleBase" id="RU003515"/>
    </source>
</evidence>
<dbReference type="InterPro" id="IPR012337">
    <property type="entry name" value="RNaseH-like_sf"/>
</dbReference>
<evidence type="ECO:0000256" key="9">
    <source>
        <dbReference type="ARBA" id="ARBA00022722"/>
    </source>
</evidence>
<evidence type="ECO:0000256" key="13">
    <source>
        <dbReference type="ARBA" id="ARBA00023211"/>
    </source>
</evidence>